<dbReference type="EnsemblMetazoa" id="PPAI002287-RA">
    <property type="protein sequence ID" value="PPAI002287-PA"/>
    <property type="gene ID" value="PPAI002287"/>
</dbReference>
<dbReference type="GO" id="GO:0003688">
    <property type="term" value="F:DNA replication origin binding"/>
    <property type="evidence" value="ECO:0007669"/>
    <property type="project" value="TreeGrafter"/>
</dbReference>
<accession>A0A1B0D4E9</accession>
<organism evidence="2 3">
    <name type="scientific">Phlebotomus papatasi</name>
    <name type="common">Sandfly</name>
    <dbReference type="NCBI Taxonomy" id="29031"/>
    <lineage>
        <taxon>Eukaryota</taxon>
        <taxon>Metazoa</taxon>
        <taxon>Ecdysozoa</taxon>
        <taxon>Arthropoda</taxon>
        <taxon>Hexapoda</taxon>
        <taxon>Insecta</taxon>
        <taxon>Pterygota</taxon>
        <taxon>Neoptera</taxon>
        <taxon>Endopterygota</taxon>
        <taxon>Diptera</taxon>
        <taxon>Nematocera</taxon>
        <taxon>Psychodoidea</taxon>
        <taxon>Psychodidae</taxon>
        <taxon>Phlebotomus</taxon>
        <taxon>Phlebotomus</taxon>
    </lineage>
</organism>
<dbReference type="AlphaFoldDB" id="A0A1B0D4E9"/>
<dbReference type="GO" id="GO:0006270">
    <property type="term" value="P:DNA replication initiation"/>
    <property type="evidence" value="ECO:0007669"/>
    <property type="project" value="TreeGrafter"/>
</dbReference>
<evidence type="ECO:0000313" key="2">
    <source>
        <dbReference type="EnsemblMetazoa" id="PPAI002287-PA"/>
    </source>
</evidence>
<proteinExistence type="predicted"/>
<keyword evidence="3" id="KW-1185">Reference proteome</keyword>
<dbReference type="VEuPathDB" id="VectorBase:PPAI002287"/>
<dbReference type="InterPro" id="IPR047088">
    <property type="entry name" value="ORC5_C"/>
</dbReference>
<protein>
    <recommendedName>
        <fullName evidence="1">Origin recognition complex subunit 5 C-terminal domain-containing protein</fullName>
    </recommendedName>
</protein>
<dbReference type="Proteomes" id="UP000092462">
    <property type="component" value="Unassembled WGS sequence"/>
</dbReference>
<dbReference type="GO" id="GO:0005664">
    <property type="term" value="C:nuclear origin of replication recognition complex"/>
    <property type="evidence" value="ECO:0007669"/>
    <property type="project" value="TreeGrafter"/>
</dbReference>
<dbReference type="VEuPathDB" id="VectorBase:PPAPM1_005431"/>
<dbReference type="InterPro" id="IPR020796">
    <property type="entry name" value="ORC5"/>
</dbReference>
<feature type="domain" description="Origin recognition complex subunit 5 C-terminal" evidence="1">
    <location>
        <begin position="10"/>
        <end position="145"/>
    </location>
</feature>
<dbReference type="EMBL" id="AJVK01024348">
    <property type="status" value="NOT_ANNOTATED_CDS"/>
    <property type="molecule type" value="Genomic_DNA"/>
</dbReference>
<sequence>MKDFIQIVELPFYAKYLLIAGYLASHNPAKEDKRLFVKDHGKQRKRLKAVNAKAKVSEKTMLLQGPATFSVDRLLAIFHAIIDQKVCLTCDLLAQISTLVELGFFTRTSTDRNILEGSARFVCGLQVSVIMRIGEMVGFNVSRYLCDLL</sequence>
<dbReference type="PANTHER" id="PTHR12705">
    <property type="entry name" value="ORIGIN RECOGNITION COMPLEX SUBUNIT 5"/>
    <property type="match status" value="1"/>
</dbReference>
<evidence type="ECO:0000313" key="3">
    <source>
        <dbReference type="Proteomes" id="UP000092462"/>
    </source>
</evidence>
<evidence type="ECO:0000259" key="1">
    <source>
        <dbReference type="Pfam" id="PF14630"/>
    </source>
</evidence>
<name>A0A1B0D4E9_PHLPP</name>
<reference evidence="2" key="1">
    <citation type="submission" date="2022-08" db="UniProtKB">
        <authorList>
            <consortium name="EnsemblMetazoa"/>
        </authorList>
    </citation>
    <scope>IDENTIFICATION</scope>
    <source>
        <strain evidence="2">Israel</strain>
    </source>
</reference>
<dbReference type="PANTHER" id="PTHR12705:SF0">
    <property type="entry name" value="ORIGIN RECOGNITION COMPLEX SUBUNIT 5"/>
    <property type="match status" value="1"/>
</dbReference>
<dbReference type="Pfam" id="PF14630">
    <property type="entry name" value="ORC5_C"/>
    <property type="match status" value="1"/>
</dbReference>